<dbReference type="EMBL" id="NPDR01000001">
    <property type="protein sequence ID" value="PJZ50214.1"/>
    <property type="molecule type" value="Genomic_DNA"/>
</dbReference>
<sequence>MKVRNLVFCLILIFGFISCGTNPVERCQDRRKIMRDAVCQAVGAHQPGTESYNNILLSCLMESNHFNECESEGYF</sequence>
<evidence type="ECO:0000313" key="1">
    <source>
        <dbReference type="EMBL" id="PJZ50214.1"/>
    </source>
</evidence>
<proteinExistence type="predicted"/>
<organism evidence="1 2">
    <name type="scientific">Leptospira saintgironsiae</name>
    <dbReference type="NCBI Taxonomy" id="2023183"/>
    <lineage>
        <taxon>Bacteria</taxon>
        <taxon>Pseudomonadati</taxon>
        <taxon>Spirochaetota</taxon>
        <taxon>Spirochaetia</taxon>
        <taxon>Leptospirales</taxon>
        <taxon>Leptospiraceae</taxon>
        <taxon>Leptospira</taxon>
    </lineage>
</organism>
<accession>A0A2M9YFA2</accession>
<dbReference type="AlphaFoldDB" id="A0A2M9YFA2"/>
<evidence type="ECO:0000313" key="2">
    <source>
        <dbReference type="Proteomes" id="UP000231926"/>
    </source>
</evidence>
<evidence type="ECO:0008006" key="3">
    <source>
        <dbReference type="Google" id="ProtNLM"/>
    </source>
</evidence>
<keyword evidence="2" id="KW-1185">Reference proteome</keyword>
<reference evidence="1 2" key="1">
    <citation type="submission" date="2017-07" db="EMBL/GenBank/DDBJ databases">
        <title>Leptospira spp. isolated from tropical soils.</title>
        <authorList>
            <person name="Thibeaux R."/>
            <person name="Iraola G."/>
            <person name="Ferres I."/>
            <person name="Bierque E."/>
            <person name="Girault D."/>
            <person name="Soupe-Gilbert M.-E."/>
            <person name="Picardeau M."/>
            <person name="Goarant C."/>
        </authorList>
    </citation>
    <scope>NUCLEOTIDE SEQUENCE [LARGE SCALE GENOMIC DNA]</scope>
    <source>
        <strain evidence="1 2">FH4-C-A2</strain>
    </source>
</reference>
<dbReference type="Proteomes" id="UP000231926">
    <property type="component" value="Unassembled WGS sequence"/>
</dbReference>
<dbReference type="OrthoDB" id="331478at2"/>
<dbReference type="PROSITE" id="PS51257">
    <property type="entry name" value="PROKAR_LIPOPROTEIN"/>
    <property type="match status" value="1"/>
</dbReference>
<gene>
    <name evidence="1" type="ORF">CH362_00045</name>
</gene>
<comment type="caution">
    <text evidence="1">The sequence shown here is derived from an EMBL/GenBank/DDBJ whole genome shotgun (WGS) entry which is preliminary data.</text>
</comment>
<name>A0A2M9YFA2_9LEPT</name>
<protein>
    <recommendedName>
        <fullName evidence="3">Lipoprotein</fullName>
    </recommendedName>
</protein>
<dbReference type="RefSeq" id="WP_100708335.1">
    <property type="nucleotide sequence ID" value="NZ_NPDR01000001.1"/>
</dbReference>